<dbReference type="AlphaFoldDB" id="A0A1I7ZLY2"/>
<name>A0A1I7ZLY2_9BILA</name>
<sequence length="99" mass="11134">MSGPYLGPWPEALERRAKRPYGNNAIHINSSTCSVIAVLAANIVSTAKHEVSPLKYKTKLLLMDAVLWLERMIRDIVGHNSLLEEIPSWAQHEQMVKAK</sequence>
<proteinExistence type="predicted"/>
<evidence type="ECO:0000313" key="1">
    <source>
        <dbReference type="Proteomes" id="UP000095287"/>
    </source>
</evidence>
<accession>A0A1I7ZLY2</accession>
<protein>
    <submittedName>
        <fullName evidence="2">Uncharacterized protein</fullName>
    </submittedName>
</protein>
<dbReference type="WBParaSite" id="L893_g27510.t1">
    <property type="protein sequence ID" value="L893_g27510.t1"/>
    <property type="gene ID" value="L893_g27510"/>
</dbReference>
<evidence type="ECO:0000313" key="2">
    <source>
        <dbReference type="WBParaSite" id="L893_g27510.t1"/>
    </source>
</evidence>
<dbReference type="Proteomes" id="UP000095287">
    <property type="component" value="Unplaced"/>
</dbReference>
<organism evidence="1 2">
    <name type="scientific">Steinernema glaseri</name>
    <dbReference type="NCBI Taxonomy" id="37863"/>
    <lineage>
        <taxon>Eukaryota</taxon>
        <taxon>Metazoa</taxon>
        <taxon>Ecdysozoa</taxon>
        <taxon>Nematoda</taxon>
        <taxon>Chromadorea</taxon>
        <taxon>Rhabditida</taxon>
        <taxon>Tylenchina</taxon>
        <taxon>Panagrolaimomorpha</taxon>
        <taxon>Strongyloidoidea</taxon>
        <taxon>Steinernematidae</taxon>
        <taxon>Steinernema</taxon>
    </lineage>
</organism>
<reference evidence="2" key="1">
    <citation type="submission" date="2016-11" db="UniProtKB">
        <authorList>
            <consortium name="WormBaseParasite"/>
        </authorList>
    </citation>
    <scope>IDENTIFICATION</scope>
</reference>
<keyword evidence="1" id="KW-1185">Reference proteome</keyword>